<gene>
    <name evidence="2" type="ORF">SAMN06265337_0126</name>
</gene>
<name>A0A212T168_9BACT</name>
<keyword evidence="1" id="KW-0472">Membrane</keyword>
<feature type="transmembrane region" description="Helical" evidence="1">
    <location>
        <begin position="33"/>
        <end position="54"/>
    </location>
</feature>
<dbReference type="EMBL" id="FYEW01000001">
    <property type="protein sequence ID" value="SNC59792.1"/>
    <property type="molecule type" value="Genomic_DNA"/>
</dbReference>
<evidence type="ECO:0008006" key="4">
    <source>
        <dbReference type="Google" id="ProtNLM"/>
    </source>
</evidence>
<sequence length="730" mass="80858">MFVVRNYCLLVLYEPTTSAPVSEEPRVQAARPWWWLLGVLLLLTVGVAVALQLLDPWLRQKLEKQVATSSHGRYQLRIATLHTSLWKRTATLRGIQLRTSKTAPDSVGKPRADLVIGRLEVAGVGLLALLRKQVVPIDSIVLDSVGLRLASLPAAGKSPSKPLHQQLPLDGVRVGLFRLGHVHGSYGPAQQPTVQLGRASLQLRDVLLSATGAADSQRVAYATTVAADVHGLTLQVPEHRVQLLHAGFSSTQQRLTLDSVVVHPQKPINNQRDKTARISLALPRLELTGLNAAQLAHQHFRADTLRLTGPRLALTLPTVKPASLHVLLAPYLQQMRLKRLEMTGGSLRVAGLEQAPVISNVRAFATNIQVLPYKRPTNTLYYAEAWSIRTGLAVMTFNAPYYNASWQQLQLDSRPGTLRLVGVKVLPTMSATEMARRKGHQAANLMIRLPEVLVAGLDYRLAQREHVLHATTLTLRKAEINSKNDGRFPINPAISIMTPEALGQVPFRFDVRRMRAEQATIRMAYRAPRDPVPGTMSINRLSVTLRNVSNEPRRMNAATPLTGEATGWLQNRCYAQVKLRANVLDDSGLHTLSGSFGQTPLSILDDMTVPTRGIRFKSGTVQHIRFQMTLDRTSARGTLWGRYSDLKLQLLNQKERPGLLKRVETSLVNGIVLRDNNPRKPGKPLEPGRMDSRRERRFSVFSLWRQGLVSGMLHSAGVPAPLAKKLSESE</sequence>
<reference evidence="3" key="1">
    <citation type="submission" date="2017-06" db="EMBL/GenBank/DDBJ databases">
        <authorList>
            <person name="Varghese N."/>
            <person name="Submissions S."/>
        </authorList>
    </citation>
    <scope>NUCLEOTIDE SEQUENCE [LARGE SCALE GENOMIC DNA]</scope>
    <source>
        <strain evidence="3">DSM 11116</strain>
    </source>
</reference>
<keyword evidence="3" id="KW-1185">Reference proteome</keyword>
<keyword evidence="1" id="KW-0812">Transmembrane</keyword>
<dbReference type="Proteomes" id="UP000198131">
    <property type="component" value="Unassembled WGS sequence"/>
</dbReference>
<evidence type="ECO:0000313" key="3">
    <source>
        <dbReference type="Proteomes" id="UP000198131"/>
    </source>
</evidence>
<proteinExistence type="predicted"/>
<protein>
    <recommendedName>
        <fullName evidence="4">DUF748 domain-containing protein</fullName>
    </recommendedName>
</protein>
<keyword evidence="1" id="KW-1133">Transmembrane helix</keyword>
<accession>A0A212T168</accession>
<evidence type="ECO:0000256" key="1">
    <source>
        <dbReference type="SAM" id="Phobius"/>
    </source>
</evidence>
<evidence type="ECO:0000313" key="2">
    <source>
        <dbReference type="EMBL" id="SNC59792.1"/>
    </source>
</evidence>
<dbReference type="AlphaFoldDB" id="A0A212T168"/>
<organism evidence="2 3">
    <name type="scientific">Hymenobacter gelipurpurascens</name>
    <dbReference type="NCBI Taxonomy" id="89968"/>
    <lineage>
        <taxon>Bacteria</taxon>
        <taxon>Pseudomonadati</taxon>
        <taxon>Bacteroidota</taxon>
        <taxon>Cytophagia</taxon>
        <taxon>Cytophagales</taxon>
        <taxon>Hymenobacteraceae</taxon>
        <taxon>Hymenobacter</taxon>
    </lineage>
</organism>